<dbReference type="SUPFAM" id="SSF140931">
    <property type="entry name" value="Fic-like"/>
    <property type="match status" value="1"/>
</dbReference>
<name>A0A7Z6ZSC5_9GAMM</name>
<evidence type="ECO:0000313" key="4">
    <source>
        <dbReference type="EMBL" id="RUO39202.1"/>
    </source>
</evidence>
<dbReference type="InterPro" id="IPR036597">
    <property type="entry name" value="Fido-like_dom_sf"/>
</dbReference>
<dbReference type="PANTHER" id="PTHR13504">
    <property type="entry name" value="FIDO DOMAIN-CONTAINING PROTEIN DDB_G0283145"/>
    <property type="match status" value="1"/>
</dbReference>
<dbReference type="Gene3D" id="1.10.3290.10">
    <property type="entry name" value="Fido-like domain"/>
    <property type="match status" value="1"/>
</dbReference>
<dbReference type="EMBL" id="PIPR01000003">
    <property type="protein sequence ID" value="RUO39202.1"/>
    <property type="molecule type" value="Genomic_DNA"/>
</dbReference>
<comment type="caution">
    <text evidence="4">The sequence shown here is derived from an EMBL/GenBank/DDBJ whole genome shotgun (WGS) entry which is preliminary data.</text>
</comment>
<keyword evidence="2" id="KW-0067">ATP-binding</keyword>
<dbReference type="AlphaFoldDB" id="A0A7Z6ZSC5"/>
<keyword evidence="2" id="KW-0547">Nucleotide-binding</keyword>
<feature type="active site" evidence="1">
    <location>
        <position position="391"/>
    </location>
</feature>
<evidence type="ECO:0000259" key="3">
    <source>
        <dbReference type="PROSITE" id="PS51459"/>
    </source>
</evidence>
<dbReference type="GO" id="GO:0005524">
    <property type="term" value="F:ATP binding"/>
    <property type="evidence" value="ECO:0007669"/>
    <property type="project" value="UniProtKB-KW"/>
</dbReference>
<proteinExistence type="predicted"/>
<dbReference type="Pfam" id="PF02661">
    <property type="entry name" value="Fic"/>
    <property type="match status" value="1"/>
</dbReference>
<evidence type="ECO:0000256" key="1">
    <source>
        <dbReference type="PIRSR" id="PIRSR640198-1"/>
    </source>
</evidence>
<dbReference type="InterPro" id="IPR003812">
    <property type="entry name" value="Fido"/>
</dbReference>
<evidence type="ECO:0000313" key="5">
    <source>
        <dbReference type="Proteomes" id="UP000287766"/>
    </source>
</evidence>
<evidence type="ECO:0000256" key="2">
    <source>
        <dbReference type="PIRSR" id="PIRSR640198-2"/>
    </source>
</evidence>
<gene>
    <name evidence="4" type="ORF">CWE22_10620</name>
</gene>
<organism evidence="4 5">
    <name type="scientific">Pseudidiomarina aestuarii</name>
    <dbReference type="NCBI Taxonomy" id="624146"/>
    <lineage>
        <taxon>Bacteria</taxon>
        <taxon>Pseudomonadati</taxon>
        <taxon>Pseudomonadota</taxon>
        <taxon>Gammaproteobacteria</taxon>
        <taxon>Alteromonadales</taxon>
        <taxon>Idiomarinaceae</taxon>
        <taxon>Pseudidiomarina</taxon>
    </lineage>
</organism>
<keyword evidence="5" id="KW-1185">Reference proteome</keyword>
<feature type="binding site" evidence="2">
    <location>
        <begin position="395"/>
        <end position="402"/>
    </location>
    <ligand>
        <name>ATP</name>
        <dbReference type="ChEBI" id="CHEBI:30616"/>
    </ligand>
</feature>
<dbReference type="PROSITE" id="PS51459">
    <property type="entry name" value="FIDO"/>
    <property type="match status" value="1"/>
</dbReference>
<protein>
    <submittedName>
        <fullName evidence="4">Cell filamentation protein Fic</fullName>
    </submittedName>
</protein>
<dbReference type="Proteomes" id="UP000287766">
    <property type="component" value="Unassembled WGS sequence"/>
</dbReference>
<sequence length="499" mass="57302">MQKKAPTLIFPQDTSDAKRLSREVRSGRLKRIRQGIYTDANWEDIPQLLHNRWYEIVAYLYPTAIASHTTAASLKPENNTVHITAEVGRQNKIAIGEDLIIEVHPGDVNTLTERFCPELNRSSPARFLMENLQRAHQDVQLPKARGQLWVEQELVKYLTRYSEAGLNALRDQAKKYYQRLDMADEFQQLDQLISALLTTHAADVLQSSLAIATAKREPYDQTRLELLTQLKDYLLRCEFPERPYQYNKSSWRHLSFFESYFSNYIEGTEFEINEAEQIVFSKQEIINRSADSHDVLSVFEIVQDYTEMVTVPSSADDLLQRLCHRHRIIMHARPEKRPGELKSEPNKAGDTLFVLPSHVEGTIAQAFTLYQQLPIGMPRAIFMQFLITECHPFDDGNGRLARIMMNAELVAQEQFKLIVPTVHRDSYLNGLRQASRSRRFRTLCKVFADLQAYTSTIPWDDYGSARSALEAHCADKLPDDGVAIFNKQLAVFKIALPPG</sequence>
<reference evidence="5" key="1">
    <citation type="journal article" date="2018" name="Front. Microbiol.">
        <title>Genome-Based Analysis Reveals the Taxonomy and Diversity of the Family Idiomarinaceae.</title>
        <authorList>
            <person name="Liu Y."/>
            <person name="Lai Q."/>
            <person name="Shao Z."/>
        </authorList>
    </citation>
    <scope>NUCLEOTIDE SEQUENCE [LARGE SCALE GENOMIC DNA]</scope>
    <source>
        <strain evidence="5">KYW314</strain>
    </source>
</reference>
<dbReference type="InterPro" id="IPR040198">
    <property type="entry name" value="Fido_containing"/>
</dbReference>
<accession>A0A7Z6ZSC5</accession>
<dbReference type="PANTHER" id="PTHR13504:SF38">
    <property type="entry name" value="FIDO DOMAIN-CONTAINING PROTEIN"/>
    <property type="match status" value="1"/>
</dbReference>
<feature type="domain" description="Fido" evidence="3">
    <location>
        <begin position="317"/>
        <end position="449"/>
    </location>
</feature>
<dbReference type="RefSeq" id="WP_169931466.1">
    <property type="nucleotide sequence ID" value="NZ_PIPR01000003.1"/>
</dbReference>